<reference evidence="1 2" key="1">
    <citation type="submission" date="2009-01" db="EMBL/GenBank/DDBJ databases">
        <authorList>
            <person name="Fulton L."/>
            <person name="Clifton S."/>
            <person name="Fulton B."/>
            <person name="Xu J."/>
            <person name="Minx P."/>
            <person name="Pepin K.H."/>
            <person name="Johnson M."/>
            <person name="Bhonagiri V."/>
            <person name="Nash W.E."/>
            <person name="Mardis E.R."/>
            <person name="Wilson R.K."/>
        </authorList>
    </citation>
    <scope>NUCLEOTIDE SEQUENCE [LARGE SCALE GENOMIC DNA]</scope>
    <source>
        <strain evidence="2">DSM 10507 / JCM 14656 / S5a33</strain>
    </source>
</reference>
<proteinExistence type="predicted"/>
<dbReference type="GeneID" id="86823382"/>
<protein>
    <submittedName>
        <fullName evidence="1">Uncharacterized protein</fullName>
    </submittedName>
</protein>
<dbReference type="EMBL" id="ACBZ01000190">
    <property type="protein sequence ID" value="EEG47519.1"/>
    <property type="molecule type" value="Genomic_DNA"/>
</dbReference>
<name>C0CRU9_BLAHS</name>
<evidence type="ECO:0000313" key="2">
    <source>
        <dbReference type="Proteomes" id="UP000003100"/>
    </source>
</evidence>
<dbReference type="Proteomes" id="UP000003100">
    <property type="component" value="Unassembled WGS sequence"/>
</dbReference>
<keyword evidence="2" id="KW-1185">Reference proteome</keyword>
<gene>
    <name evidence="1" type="ORF">RUMHYD_03615</name>
</gene>
<dbReference type="PATRIC" id="fig|476272.21.peg.294"/>
<organism evidence="1 2">
    <name type="scientific">Blautia hydrogenotrophica (strain DSM 10507 / JCM 14656 / S5a33)</name>
    <name type="common">Ruminococcus hydrogenotrophicus</name>
    <dbReference type="NCBI Taxonomy" id="476272"/>
    <lineage>
        <taxon>Bacteria</taxon>
        <taxon>Bacillati</taxon>
        <taxon>Bacillota</taxon>
        <taxon>Clostridia</taxon>
        <taxon>Lachnospirales</taxon>
        <taxon>Lachnospiraceae</taxon>
        <taxon>Blautia</taxon>
    </lineage>
</organism>
<comment type="caution">
    <text evidence="1">The sequence shown here is derived from an EMBL/GenBank/DDBJ whole genome shotgun (WGS) entry which is preliminary data.</text>
</comment>
<sequence>MTKQLYNAHDVMNILCVSESKAYKIIKQLNNELEQDNFLTVRGKVPIAYLQKRFFGLNGGEVYDGKGD</sequence>
<evidence type="ECO:0000313" key="1">
    <source>
        <dbReference type="EMBL" id="EEG47519.1"/>
    </source>
</evidence>
<dbReference type="RefSeq" id="WP_005952127.1">
    <property type="nucleotide sequence ID" value="NZ_CP136423.1"/>
</dbReference>
<accession>C0CRU9</accession>
<dbReference type="HOGENOM" id="CLU_173913_3_0_9"/>
<dbReference type="AlphaFoldDB" id="C0CRU9"/>
<reference evidence="1 2" key="2">
    <citation type="submission" date="2009-02" db="EMBL/GenBank/DDBJ databases">
        <title>Draft genome sequence of Blautia hydrogenotrophica DSM 10507 (Ruminococcus hydrogenotrophicus DSM 10507).</title>
        <authorList>
            <person name="Sudarsanam P."/>
            <person name="Ley R."/>
            <person name="Guruge J."/>
            <person name="Turnbaugh P.J."/>
            <person name="Mahowald M."/>
            <person name="Liep D."/>
            <person name="Gordon J."/>
        </authorList>
    </citation>
    <scope>NUCLEOTIDE SEQUENCE [LARGE SCALE GENOMIC DNA]</scope>
    <source>
        <strain evidence="2">DSM 10507 / JCM 14656 / S5a33</strain>
    </source>
</reference>